<evidence type="ECO:0000256" key="1">
    <source>
        <dbReference type="ARBA" id="ARBA00011073"/>
    </source>
</evidence>
<comment type="caution">
    <text evidence="5">Lacks conserved residue(s) required for the propagation of feature annotation.</text>
</comment>
<accession>A0A226DBI3</accession>
<keyword evidence="9" id="KW-1185">Reference proteome</keyword>
<evidence type="ECO:0000313" key="9">
    <source>
        <dbReference type="Proteomes" id="UP000198287"/>
    </source>
</evidence>
<evidence type="ECO:0000256" key="4">
    <source>
        <dbReference type="ARBA" id="ARBA00022825"/>
    </source>
</evidence>
<dbReference type="PRINTS" id="PR00723">
    <property type="entry name" value="SUBTILISIN"/>
</dbReference>
<evidence type="ECO:0000256" key="6">
    <source>
        <dbReference type="SAM" id="SignalP"/>
    </source>
</evidence>
<dbReference type="GO" id="GO:0004252">
    <property type="term" value="F:serine-type endopeptidase activity"/>
    <property type="evidence" value="ECO:0007669"/>
    <property type="project" value="InterPro"/>
</dbReference>
<dbReference type="PROSITE" id="PS00136">
    <property type="entry name" value="SUBTILASE_ASP"/>
    <property type="match status" value="1"/>
</dbReference>
<protein>
    <submittedName>
        <fullName evidence="8">Bacillopeptidase F</fullName>
    </submittedName>
</protein>
<dbReference type="OrthoDB" id="1740355at2759"/>
<feature type="chain" id="PRO_5012217680" evidence="6">
    <location>
        <begin position="17"/>
        <end position="440"/>
    </location>
</feature>
<feature type="domain" description="Peptidase S8/S53" evidence="7">
    <location>
        <begin position="166"/>
        <end position="411"/>
    </location>
</feature>
<organism evidence="8 9">
    <name type="scientific">Folsomia candida</name>
    <name type="common">Springtail</name>
    <dbReference type="NCBI Taxonomy" id="158441"/>
    <lineage>
        <taxon>Eukaryota</taxon>
        <taxon>Metazoa</taxon>
        <taxon>Ecdysozoa</taxon>
        <taxon>Arthropoda</taxon>
        <taxon>Hexapoda</taxon>
        <taxon>Collembola</taxon>
        <taxon>Entomobryomorpha</taxon>
        <taxon>Isotomoidea</taxon>
        <taxon>Isotomidae</taxon>
        <taxon>Proisotominae</taxon>
        <taxon>Folsomia</taxon>
    </lineage>
</organism>
<keyword evidence="2" id="KW-0645">Protease</keyword>
<dbReference type="InterPro" id="IPR015500">
    <property type="entry name" value="Peptidase_S8_subtilisin-rel"/>
</dbReference>
<dbReference type="Pfam" id="PF00082">
    <property type="entry name" value="Peptidase_S8"/>
    <property type="match status" value="1"/>
</dbReference>
<dbReference type="PROSITE" id="PS00137">
    <property type="entry name" value="SUBTILASE_HIS"/>
    <property type="match status" value="1"/>
</dbReference>
<comment type="similarity">
    <text evidence="1 5">Belongs to the peptidase S8 family.</text>
</comment>
<dbReference type="InterPro" id="IPR000209">
    <property type="entry name" value="Peptidase_S8/S53_dom"/>
</dbReference>
<dbReference type="InterPro" id="IPR036852">
    <property type="entry name" value="Peptidase_S8/S53_dom_sf"/>
</dbReference>
<name>A0A226DBI3_FOLCA</name>
<reference evidence="8 9" key="1">
    <citation type="submission" date="2015-12" db="EMBL/GenBank/DDBJ databases">
        <title>The genome of Folsomia candida.</title>
        <authorList>
            <person name="Faddeeva A."/>
            <person name="Derks M.F."/>
            <person name="Anvar Y."/>
            <person name="Smit S."/>
            <person name="Van Straalen N."/>
            <person name="Roelofs D."/>
        </authorList>
    </citation>
    <scope>NUCLEOTIDE SEQUENCE [LARGE SCALE GENOMIC DNA]</scope>
    <source>
        <strain evidence="8 9">VU population</strain>
        <tissue evidence="8">Whole body</tissue>
    </source>
</reference>
<dbReference type="AlphaFoldDB" id="A0A226DBI3"/>
<dbReference type="InterPro" id="IPR050131">
    <property type="entry name" value="Peptidase_S8_subtilisin-like"/>
</dbReference>
<dbReference type="GO" id="GO:0006508">
    <property type="term" value="P:proteolysis"/>
    <property type="evidence" value="ECO:0007669"/>
    <property type="project" value="UniProtKB-KW"/>
</dbReference>
<dbReference type="PROSITE" id="PS51892">
    <property type="entry name" value="SUBTILASE"/>
    <property type="match status" value="1"/>
</dbReference>
<keyword evidence="6" id="KW-0732">Signal</keyword>
<dbReference type="InterPro" id="IPR022398">
    <property type="entry name" value="Peptidase_S8_His-AS"/>
</dbReference>
<dbReference type="InterPro" id="IPR023827">
    <property type="entry name" value="Peptidase_S8_Asp-AS"/>
</dbReference>
<evidence type="ECO:0000313" key="8">
    <source>
        <dbReference type="EMBL" id="OXA42087.1"/>
    </source>
</evidence>
<evidence type="ECO:0000256" key="5">
    <source>
        <dbReference type="PROSITE-ProRule" id="PRU01240"/>
    </source>
</evidence>
<comment type="caution">
    <text evidence="8">The sequence shown here is derived from an EMBL/GenBank/DDBJ whole genome shotgun (WGS) entry which is preliminary data.</text>
</comment>
<gene>
    <name evidence="8" type="ORF">Fcan01_23298</name>
</gene>
<dbReference type="SUPFAM" id="SSF52743">
    <property type="entry name" value="Subtilisin-like"/>
    <property type="match status" value="1"/>
</dbReference>
<feature type="signal peptide" evidence="6">
    <location>
        <begin position="1"/>
        <end position="16"/>
    </location>
</feature>
<keyword evidence="4" id="KW-0720">Serine protease</keyword>
<dbReference type="Proteomes" id="UP000198287">
    <property type="component" value="Unassembled WGS sequence"/>
</dbReference>
<evidence type="ECO:0000259" key="7">
    <source>
        <dbReference type="Pfam" id="PF00082"/>
    </source>
</evidence>
<keyword evidence="3" id="KW-0378">Hydrolase</keyword>
<dbReference type="PANTHER" id="PTHR43806:SF67">
    <property type="entry name" value="EGF-LIKE DOMAIN-CONTAINING PROTEIN"/>
    <property type="match status" value="1"/>
</dbReference>
<dbReference type="EMBL" id="LNIX01000027">
    <property type="protein sequence ID" value="OXA42087.1"/>
    <property type="molecule type" value="Genomic_DNA"/>
</dbReference>
<evidence type="ECO:0000256" key="2">
    <source>
        <dbReference type="ARBA" id="ARBA00022670"/>
    </source>
</evidence>
<sequence>MKLLLIFATTLTVVLSGTVDPSLKKAVDLGLNTVAILELPQIVGQLETNQALQTLFGDAKVATLVATLKGLTSAAQAPFVSIAASLGLEIEQYWISNVILVKGLTLEKLDTLSKTPGEFILRKQHIVTLDHIRSGREEVANNFTVRNPQWGVAKIRAPEAWSLTTGENAVVGFIDTGVNIGHVALSDGFAGAWMDPYYNTLVPTDVQGHGSFVAGIVVGRANGIGVAPGAQYIACRGMNNQGSGTEAALIQCAEFMVTATPRPQVVPNAWGGVPGAWFEPIISAWRSAGIIPLFAIGNSGPNCGTISAPGSHGGVIGVAATSDTDAVATFSSRGPGAGGVLKPDFAAPGANILSAGTGASNYVTMSGNGAGPHTAGAIALIVSLHPDWGYDEVYNALATSAAQPPLSDNDRACGLPTPGVDYPNYVYGHGRIDVAAALGL</sequence>
<proteinExistence type="inferred from homology"/>
<dbReference type="PANTHER" id="PTHR43806">
    <property type="entry name" value="PEPTIDASE S8"/>
    <property type="match status" value="1"/>
</dbReference>
<evidence type="ECO:0000256" key="3">
    <source>
        <dbReference type="ARBA" id="ARBA00022801"/>
    </source>
</evidence>
<dbReference type="Gene3D" id="3.40.50.200">
    <property type="entry name" value="Peptidase S8/S53 domain"/>
    <property type="match status" value="1"/>
</dbReference>